<accession>A0A653DNS1</accession>
<sequence>MDILVSVSTCDYIRPYCAIIDAEVHIDSFSGRCKEYHYTPIDVTDVKLERLNRQTFFTHAWTVKRTVDHFDKITIVVMRCASPDGADYCESFRNVSLRNFETFITNSASPWSRLFGYDPPLRFPLKPGKYLSKRQRIDDSVKIFALSGYWKVKVVGFEPNGNPMICIQAEGSTN</sequence>
<dbReference type="EMBL" id="CAACVG010013032">
    <property type="protein sequence ID" value="VEN61172.1"/>
    <property type="molecule type" value="Genomic_DNA"/>
</dbReference>
<dbReference type="Proteomes" id="UP000410492">
    <property type="component" value="Unassembled WGS sequence"/>
</dbReference>
<reference evidence="1 2" key="1">
    <citation type="submission" date="2019-01" db="EMBL/GenBank/DDBJ databases">
        <authorList>
            <person name="Sayadi A."/>
        </authorList>
    </citation>
    <scope>NUCLEOTIDE SEQUENCE [LARGE SCALE GENOMIC DNA]</scope>
</reference>
<protein>
    <submittedName>
        <fullName evidence="1">Uncharacterized protein</fullName>
    </submittedName>
</protein>
<keyword evidence="2" id="KW-1185">Reference proteome</keyword>
<organism evidence="1 2">
    <name type="scientific">Callosobruchus maculatus</name>
    <name type="common">Southern cowpea weevil</name>
    <name type="synonym">Pulse bruchid</name>
    <dbReference type="NCBI Taxonomy" id="64391"/>
    <lineage>
        <taxon>Eukaryota</taxon>
        <taxon>Metazoa</taxon>
        <taxon>Ecdysozoa</taxon>
        <taxon>Arthropoda</taxon>
        <taxon>Hexapoda</taxon>
        <taxon>Insecta</taxon>
        <taxon>Pterygota</taxon>
        <taxon>Neoptera</taxon>
        <taxon>Endopterygota</taxon>
        <taxon>Coleoptera</taxon>
        <taxon>Polyphaga</taxon>
        <taxon>Cucujiformia</taxon>
        <taxon>Chrysomeloidea</taxon>
        <taxon>Chrysomelidae</taxon>
        <taxon>Bruchinae</taxon>
        <taxon>Bruchini</taxon>
        <taxon>Callosobruchus</taxon>
    </lineage>
</organism>
<dbReference type="OrthoDB" id="6627140at2759"/>
<evidence type="ECO:0000313" key="2">
    <source>
        <dbReference type="Proteomes" id="UP000410492"/>
    </source>
</evidence>
<evidence type="ECO:0000313" key="1">
    <source>
        <dbReference type="EMBL" id="VEN61172.1"/>
    </source>
</evidence>
<dbReference type="AlphaFoldDB" id="A0A653DNS1"/>
<name>A0A653DNS1_CALMS</name>
<gene>
    <name evidence="1" type="ORF">CALMAC_LOCUS18648</name>
</gene>
<proteinExistence type="predicted"/>